<evidence type="ECO:0008006" key="2">
    <source>
        <dbReference type="Google" id="ProtNLM"/>
    </source>
</evidence>
<dbReference type="AlphaFoldDB" id="A0A6S6TQK4"/>
<dbReference type="Pfam" id="PF11236">
    <property type="entry name" value="DUF3037"/>
    <property type="match status" value="1"/>
</dbReference>
<organism evidence="1">
    <name type="scientific">uncultured Sulfurovum sp</name>
    <dbReference type="NCBI Taxonomy" id="269237"/>
    <lineage>
        <taxon>Bacteria</taxon>
        <taxon>Pseudomonadati</taxon>
        <taxon>Campylobacterota</taxon>
        <taxon>Epsilonproteobacteria</taxon>
        <taxon>Campylobacterales</taxon>
        <taxon>Sulfurovaceae</taxon>
        <taxon>Sulfurovum</taxon>
        <taxon>environmental samples</taxon>
    </lineage>
</organism>
<proteinExistence type="predicted"/>
<dbReference type="InterPro" id="IPR021398">
    <property type="entry name" value="DUF3037"/>
</dbReference>
<sequence length="292" mass="34328">MTKTFKYSVLKYRPSYLLEEQVNIGLLFLFLDDNKISFIYPKKLRRLTQFYPNTNLKTLKRYLHLFEQKGNKLNVPLIDDNFNHFIEANFLAKDASNLYFSPVKSGIYKSTSSIIEHYNNLYFSAYKGKTKQNKRDEAYLRGTFKTTLEQVLTQDKEKLALFKSSLAIKNKIGRTEFDYGWQNGTTNLVKFLSFDLADEGDLQNKSFRWYGELSQLEEQVRNKHLKLDLLLTKPRKEALFSSYKDALQVLKSIPTNKTIIEEEQLKDYVFKAAETVKPFTNRALLNNQKRLK</sequence>
<name>A0A6S6TQK4_9BACT</name>
<evidence type="ECO:0000313" key="1">
    <source>
        <dbReference type="EMBL" id="CAA6820377.1"/>
    </source>
</evidence>
<protein>
    <recommendedName>
        <fullName evidence="2">DUF3037 domain-containing protein</fullName>
    </recommendedName>
</protein>
<dbReference type="EMBL" id="CACVAR010000311">
    <property type="protein sequence ID" value="CAA6820377.1"/>
    <property type="molecule type" value="Genomic_DNA"/>
</dbReference>
<gene>
    <name evidence="1" type="ORF">HELGO_WM52527</name>
</gene>
<reference evidence="1" key="1">
    <citation type="submission" date="2020-01" db="EMBL/GenBank/DDBJ databases">
        <authorList>
            <person name="Meier V. D."/>
            <person name="Meier V D."/>
        </authorList>
    </citation>
    <scope>NUCLEOTIDE SEQUENCE</scope>
    <source>
        <strain evidence="1">HLG_WM_MAG_03</strain>
    </source>
</reference>
<accession>A0A6S6TQK4</accession>